<keyword evidence="1" id="KW-1133">Transmembrane helix</keyword>
<feature type="transmembrane region" description="Helical" evidence="1">
    <location>
        <begin position="34"/>
        <end position="52"/>
    </location>
</feature>
<protein>
    <recommendedName>
        <fullName evidence="4">YesK-like protein</fullName>
    </recommendedName>
</protein>
<evidence type="ECO:0000313" key="2">
    <source>
        <dbReference type="EMBL" id="OIK19545.1"/>
    </source>
</evidence>
<evidence type="ECO:0000313" key="3">
    <source>
        <dbReference type="Proteomes" id="UP000180036"/>
    </source>
</evidence>
<comment type="caution">
    <text evidence="2">The sequence shown here is derived from an EMBL/GenBank/DDBJ whole genome shotgun (WGS) entry which is preliminary data.</text>
</comment>
<sequence>MWYFYLFCLAAFCLNFGISAFLRKKWPKKMWPECLLAVIGLAAFGTVVYSMVGVGGWEGMGLGLAAMFAGFGAAAGYAAEACIRVIRLNKNIKQK</sequence>
<dbReference type="RefSeq" id="WP_071348507.1">
    <property type="nucleotide sequence ID" value="NZ_MOEA01000005.1"/>
</dbReference>
<feature type="transmembrane region" description="Helical" evidence="1">
    <location>
        <begin position="6"/>
        <end position="22"/>
    </location>
</feature>
<dbReference type="Pfam" id="PF14150">
    <property type="entry name" value="YesK"/>
    <property type="match status" value="1"/>
</dbReference>
<proteinExistence type="predicted"/>
<dbReference type="Proteomes" id="UP000180036">
    <property type="component" value="Unassembled WGS sequence"/>
</dbReference>
<evidence type="ECO:0008006" key="4">
    <source>
        <dbReference type="Google" id="ProtNLM"/>
    </source>
</evidence>
<feature type="transmembrane region" description="Helical" evidence="1">
    <location>
        <begin position="64"/>
        <end position="86"/>
    </location>
</feature>
<name>A0AAP7N470_BACAM</name>
<dbReference type="AlphaFoldDB" id="A0AAP7N470"/>
<accession>A0AAP7N470</accession>
<evidence type="ECO:0000256" key="1">
    <source>
        <dbReference type="SAM" id="Phobius"/>
    </source>
</evidence>
<keyword evidence="1" id="KW-0812">Transmembrane</keyword>
<gene>
    <name evidence="2" type="ORF">BKP66_18015</name>
</gene>
<dbReference type="InterPro" id="IPR025434">
    <property type="entry name" value="YesK-like"/>
</dbReference>
<reference evidence="2 3" key="1">
    <citation type="submission" date="2016-10" db="EMBL/GenBank/DDBJ databases">
        <authorList>
            <person name="Marach S."/>
            <person name="Prathuangwong S."/>
            <person name="Takikawa Y."/>
            <person name="Dohra H."/>
        </authorList>
    </citation>
    <scope>NUCLEOTIDE SEQUENCE [LARGE SCALE GENOMIC DNA]</scope>
    <source>
        <strain evidence="2 3">K2</strain>
    </source>
</reference>
<organism evidence="2 3">
    <name type="scientific">Bacillus amyloliquefaciens</name>
    <name type="common">Bacillus velezensis</name>
    <dbReference type="NCBI Taxonomy" id="1390"/>
    <lineage>
        <taxon>Bacteria</taxon>
        <taxon>Bacillati</taxon>
        <taxon>Bacillota</taxon>
        <taxon>Bacilli</taxon>
        <taxon>Bacillales</taxon>
        <taxon>Bacillaceae</taxon>
        <taxon>Bacillus</taxon>
        <taxon>Bacillus amyloliquefaciens group</taxon>
    </lineage>
</organism>
<keyword evidence="1" id="KW-0472">Membrane</keyword>
<dbReference type="EMBL" id="MOEA01000005">
    <property type="protein sequence ID" value="OIK19545.1"/>
    <property type="molecule type" value="Genomic_DNA"/>
</dbReference>